<dbReference type="GO" id="GO:0005506">
    <property type="term" value="F:iron ion binding"/>
    <property type="evidence" value="ECO:0007669"/>
    <property type="project" value="InterPro"/>
</dbReference>
<comment type="similarity">
    <text evidence="1">Belongs to the cytochrome P450 family.</text>
</comment>
<dbReference type="SUPFAM" id="SSF48264">
    <property type="entry name" value="Cytochrome P450"/>
    <property type="match status" value="1"/>
</dbReference>
<dbReference type="PANTHER" id="PTHR47950">
    <property type="entry name" value="CYTOCHROME P450, FAMILY 76, SUBFAMILY C, POLYPEPTIDE 5-RELATED"/>
    <property type="match status" value="1"/>
</dbReference>
<organism evidence="5 6">
    <name type="scientific">Camellia sinensis</name>
    <name type="common">Tea plant</name>
    <name type="synonym">Thea sinensis</name>
    <dbReference type="NCBI Taxonomy" id="4442"/>
    <lineage>
        <taxon>Eukaryota</taxon>
        <taxon>Viridiplantae</taxon>
        <taxon>Streptophyta</taxon>
        <taxon>Embryophyta</taxon>
        <taxon>Tracheophyta</taxon>
        <taxon>Spermatophyta</taxon>
        <taxon>Magnoliopsida</taxon>
        <taxon>eudicotyledons</taxon>
        <taxon>Gunneridae</taxon>
        <taxon>Pentapetalae</taxon>
        <taxon>asterids</taxon>
        <taxon>Ericales</taxon>
        <taxon>Theaceae</taxon>
        <taxon>Camellia</taxon>
    </lineage>
</organism>
<evidence type="ECO:0000313" key="5">
    <source>
        <dbReference type="EMBL" id="KAF5954451.1"/>
    </source>
</evidence>
<dbReference type="Proteomes" id="UP000593564">
    <property type="component" value="Unassembled WGS sequence"/>
</dbReference>
<evidence type="ECO:0008006" key="7">
    <source>
        <dbReference type="Google" id="ProtNLM"/>
    </source>
</evidence>
<proteinExistence type="inferred from homology"/>
<gene>
    <name evidence="5" type="ORF">HYC85_007307</name>
</gene>
<dbReference type="PRINTS" id="PR00463">
    <property type="entry name" value="EP450I"/>
</dbReference>
<evidence type="ECO:0000256" key="3">
    <source>
        <dbReference type="ARBA" id="ARBA00023002"/>
    </source>
</evidence>
<name>A0A7J7HQG5_CAMSI</name>
<dbReference type="AlphaFoldDB" id="A0A7J7HQG5"/>
<dbReference type="GO" id="GO:0016705">
    <property type="term" value="F:oxidoreductase activity, acting on paired donors, with incorporation or reduction of molecular oxygen"/>
    <property type="evidence" value="ECO:0007669"/>
    <property type="project" value="InterPro"/>
</dbReference>
<evidence type="ECO:0000256" key="1">
    <source>
        <dbReference type="ARBA" id="ARBA00010617"/>
    </source>
</evidence>
<dbReference type="Pfam" id="PF00067">
    <property type="entry name" value="p450"/>
    <property type="match status" value="1"/>
</dbReference>
<dbReference type="InterPro" id="IPR001128">
    <property type="entry name" value="Cyt_P450"/>
</dbReference>
<sequence length="277" mass="31146">MKTGVFKENRKNRRLDRRTGRLGAGSPVIHGLALFLRRGSLPPGPIGLPLFGNLFEVGPKPHESLAKLAETYGPLMSIRLGSKTSMVASSPDVARELLQKHDEAFSGRTIPNAVTALENHDMAVLWISAGDQWWFIRRALNTYLTHPQKLDTLRGLRHKAMEEMIEHVRERRDRAVAIGELAFTTALNQMSNTCFSVNVAGFESSEVQEFLNAVKTLMVVDGKFNIADVFPWLKSFDPQGLRRRAKVAYNWLDASSDGFVTRRLKHRESNFPSYGDL</sequence>
<accession>A0A7J7HQG5</accession>
<protein>
    <recommendedName>
        <fullName evidence="7">Cytochrome P450</fullName>
    </recommendedName>
</protein>
<dbReference type="Gene3D" id="1.10.630.10">
    <property type="entry name" value="Cytochrome P450"/>
    <property type="match status" value="1"/>
</dbReference>
<keyword evidence="2" id="KW-0479">Metal-binding</keyword>
<comment type="caution">
    <text evidence="5">The sequence shown here is derived from an EMBL/GenBank/DDBJ whole genome shotgun (WGS) entry which is preliminary data.</text>
</comment>
<dbReference type="EMBL" id="JACBKZ010000003">
    <property type="protein sequence ID" value="KAF5954451.1"/>
    <property type="molecule type" value="Genomic_DNA"/>
</dbReference>
<evidence type="ECO:0000313" key="6">
    <source>
        <dbReference type="Proteomes" id="UP000593564"/>
    </source>
</evidence>
<dbReference type="InterPro" id="IPR036396">
    <property type="entry name" value="Cyt_P450_sf"/>
</dbReference>
<dbReference type="InterPro" id="IPR002401">
    <property type="entry name" value="Cyt_P450_E_grp-I"/>
</dbReference>
<reference evidence="5 6" key="2">
    <citation type="submission" date="2020-07" db="EMBL/GenBank/DDBJ databases">
        <title>Genome assembly of wild tea tree DASZ reveals pedigree and selection history of tea varieties.</title>
        <authorList>
            <person name="Zhang W."/>
        </authorList>
    </citation>
    <scope>NUCLEOTIDE SEQUENCE [LARGE SCALE GENOMIC DNA]</scope>
    <source>
        <strain evidence="6">cv. G240</strain>
        <tissue evidence="5">Leaf</tissue>
    </source>
</reference>
<dbReference type="PANTHER" id="PTHR47950:SF42">
    <property type="entry name" value="GERANIOL 8-HYDROXYLASE"/>
    <property type="match status" value="1"/>
</dbReference>
<evidence type="ECO:0000256" key="2">
    <source>
        <dbReference type="ARBA" id="ARBA00022723"/>
    </source>
</evidence>
<dbReference type="GO" id="GO:0020037">
    <property type="term" value="F:heme binding"/>
    <property type="evidence" value="ECO:0007669"/>
    <property type="project" value="InterPro"/>
</dbReference>
<keyword evidence="3" id="KW-0560">Oxidoreductase</keyword>
<dbReference type="GO" id="GO:0004497">
    <property type="term" value="F:monooxygenase activity"/>
    <property type="evidence" value="ECO:0007669"/>
    <property type="project" value="InterPro"/>
</dbReference>
<keyword evidence="4" id="KW-0408">Iron</keyword>
<keyword evidence="6" id="KW-1185">Reference proteome</keyword>
<evidence type="ECO:0000256" key="4">
    <source>
        <dbReference type="ARBA" id="ARBA00023004"/>
    </source>
</evidence>
<reference evidence="6" key="1">
    <citation type="journal article" date="2020" name="Nat. Commun.">
        <title>Genome assembly of wild tea tree DASZ reveals pedigree and selection history of tea varieties.</title>
        <authorList>
            <person name="Zhang W."/>
            <person name="Zhang Y."/>
            <person name="Qiu H."/>
            <person name="Guo Y."/>
            <person name="Wan H."/>
            <person name="Zhang X."/>
            <person name="Scossa F."/>
            <person name="Alseekh S."/>
            <person name="Zhang Q."/>
            <person name="Wang P."/>
            <person name="Xu L."/>
            <person name="Schmidt M.H."/>
            <person name="Jia X."/>
            <person name="Li D."/>
            <person name="Zhu A."/>
            <person name="Guo F."/>
            <person name="Chen W."/>
            <person name="Ni D."/>
            <person name="Usadel B."/>
            <person name="Fernie A.R."/>
            <person name="Wen W."/>
        </authorList>
    </citation>
    <scope>NUCLEOTIDE SEQUENCE [LARGE SCALE GENOMIC DNA]</scope>
    <source>
        <strain evidence="6">cv. G240</strain>
    </source>
</reference>